<proteinExistence type="predicted"/>
<dbReference type="InterPro" id="IPR036390">
    <property type="entry name" value="WH_DNA-bd_sf"/>
</dbReference>
<organism evidence="5 6">
    <name type="scientific">Gryllotalpicola koreensis</name>
    <dbReference type="NCBI Taxonomy" id="993086"/>
    <lineage>
        <taxon>Bacteria</taxon>
        <taxon>Bacillati</taxon>
        <taxon>Actinomycetota</taxon>
        <taxon>Actinomycetes</taxon>
        <taxon>Micrococcales</taxon>
        <taxon>Microbacteriaceae</taxon>
        <taxon>Gryllotalpicola</taxon>
    </lineage>
</organism>
<dbReference type="EMBL" id="BAABBW010000001">
    <property type="protein sequence ID" value="GAA4167673.1"/>
    <property type="molecule type" value="Genomic_DNA"/>
</dbReference>
<evidence type="ECO:0000256" key="2">
    <source>
        <dbReference type="ARBA" id="ARBA00023125"/>
    </source>
</evidence>
<name>A0ABP7ZQ13_9MICO</name>
<dbReference type="InterPro" id="IPR051081">
    <property type="entry name" value="HTH_MetalResp_TranReg"/>
</dbReference>
<dbReference type="Proteomes" id="UP001501079">
    <property type="component" value="Unassembled WGS sequence"/>
</dbReference>
<evidence type="ECO:0000313" key="5">
    <source>
        <dbReference type="EMBL" id="GAA4167673.1"/>
    </source>
</evidence>
<sequence length="100" mass="11090">MPDYPSPDMADVDLVEVMKALADPIRLHIVRVLADGEPKAKSLEGWGVDVTKSTMAHHFRILREAGLTHTLIDGRRHEIQLRRAELDAKFPGLIAAIVGE</sequence>
<protein>
    <submittedName>
        <fullName evidence="5">Helix-turn-helix domain-containing protein</fullName>
    </submittedName>
</protein>
<dbReference type="PROSITE" id="PS50987">
    <property type="entry name" value="HTH_ARSR_2"/>
    <property type="match status" value="1"/>
</dbReference>
<dbReference type="SUPFAM" id="SSF46785">
    <property type="entry name" value="Winged helix' DNA-binding domain"/>
    <property type="match status" value="1"/>
</dbReference>
<dbReference type="CDD" id="cd00090">
    <property type="entry name" value="HTH_ARSR"/>
    <property type="match status" value="1"/>
</dbReference>
<evidence type="ECO:0000256" key="1">
    <source>
        <dbReference type="ARBA" id="ARBA00023015"/>
    </source>
</evidence>
<dbReference type="InterPro" id="IPR011991">
    <property type="entry name" value="ArsR-like_HTH"/>
</dbReference>
<dbReference type="InterPro" id="IPR001845">
    <property type="entry name" value="HTH_ArsR_DNA-bd_dom"/>
</dbReference>
<dbReference type="InterPro" id="IPR036388">
    <property type="entry name" value="WH-like_DNA-bd_sf"/>
</dbReference>
<reference evidence="6" key="1">
    <citation type="journal article" date="2019" name="Int. J. Syst. Evol. Microbiol.">
        <title>The Global Catalogue of Microorganisms (GCM) 10K type strain sequencing project: providing services to taxonomists for standard genome sequencing and annotation.</title>
        <authorList>
            <consortium name="The Broad Institute Genomics Platform"/>
            <consortium name="The Broad Institute Genome Sequencing Center for Infectious Disease"/>
            <person name="Wu L."/>
            <person name="Ma J."/>
        </authorList>
    </citation>
    <scope>NUCLEOTIDE SEQUENCE [LARGE SCALE GENOMIC DNA]</scope>
    <source>
        <strain evidence="6">JCM 17591</strain>
    </source>
</reference>
<evidence type="ECO:0000256" key="3">
    <source>
        <dbReference type="ARBA" id="ARBA00023163"/>
    </source>
</evidence>
<accession>A0ABP7ZQ13</accession>
<keyword evidence="1" id="KW-0805">Transcription regulation</keyword>
<gene>
    <name evidence="5" type="ORF">GCM10022287_01580</name>
</gene>
<evidence type="ECO:0000313" key="6">
    <source>
        <dbReference type="Proteomes" id="UP001501079"/>
    </source>
</evidence>
<dbReference type="PRINTS" id="PR00778">
    <property type="entry name" value="HTHARSR"/>
</dbReference>
<dbReference type="Pfam" id="PF01022">
    <property type="entry name" value="HTH_5"/>
    <property type="match status" value="1"/>
</dbReference>
<dbReference type="PANTHER" id="PTHR33154">
    <property type="entry name" value="TRANSCRIPTIONAL REGULATOR, ARSR FAMILY"/>
    <property type="match status" value="1"/>
</dbReference>
<dbReference type="RefSeq" id="WP_344751369.1">
    <property type="nucleotide sequence ID" value="NZ_BAABBW010000001.1"/>
</dbReference>
<dbReference type="Gene3D" id="1.10.10.10">
    <property type="entry name" value="Winged helix-like DNA-binding domain superfamily/Winged helix DNA-binding domain"/>
    <property type="match status" value="1"/>
</dbReference>
<dbReference type="PANTHER" id="PTHR33154:SF12">
    <property type="entry name" value="TRANSCRIPTIONAL REGULATORY PROTEIN"/>
    <property type="match status" value="1"/>
</dbReference>
<keyword evidence="6" id="KW-1185">Reference proteome</keyword>
<keyword evidence="2" id="KW-0238">DNA-binding</keyword>
<evidence type="ECO:0000259" key="4">
    <source>
        <dbReference type="PROSITE" id="PS50987"/>
    </source>
</evidence>
<keyword evidence="3" id="KW-0804">Transcription</keyword>
<dbReference type="SMART" id="SM00418">
    <property type="entry name" value="HTH_ARSR"/>
    <property type="match status" value="1"/>
</dbReference>
<feature type="domain" description="HTH arsR-type" evidence="4">
    <location>
        <begin position="6"/>
        <end position="100"/>
    </location>
</feature>
<comment type="caution">
    <text evidence="5">The sequence shown here is derived from an EMBL/GenBank/DDBJ whole genome shotgun (WGS) entry which is preliminary data.</text>
</comment>